<evidence type="ECO:0000259" key="1">
    <source>
        <dbReference type="PROSITE" id="PS51704"/>
    </source>
</evidence>
<feature type="domain" description="GP-PDE" evidence="1">
    <location>
        <begin position="9"/>
        <end position="274"/>
    </location>
</feature>
<dbReference type="PANTHER" id="PTHR46211:SF14">
    <property type="entry name" value="GLYCEROPHOSPHODIESTER PHOSPHODIESTERASE"/>
    <property type="match status" value="1"/>
</dbReference>
<dbReference type="InterPro" id="IPR030395">
    <property type="entry name" value="GP_PDE_dom"/>
</dbReference>
<dbReference type="Gene3D" id="3.20.20.190">
    <property type="entry name" value="Phosphatidylinositol (PI) phosphodiesterase"/>
    <property type="match status" value="1"/>
</dbReference>
<dbReference type="PROSITE" id="PS51704">
    <property type="entry name" value="GP_PDE"/>
    <property type="match status" value="1"/>
</dbReference>
<dbReference type="PROSITE" id="PS50007">
    <property type="entry name" value="PIPLC_X_DOMAIN"/>
    <property type="match status" value="1"/>
</dbReference>
<gene>
    <name evidence="2" type="ORF">Bealeia1_01690</name>
</gene>
<evidence type="ECO:0000313" key="2">
    <source>
        <dbReference type="EMBL" id="WVX67484.1"/>
    </source>
</evidence>
<dbReference type="Pfam" id="PF03009">
    <property type="entry name" value="GDPD"/>
    <property type="match status" value="1"/>
</dbReference>
<dbReference type="RefSeq" id="WP_331256219.1">
    <property type="nucleotide sequence ID" value="NZ_CP133270.1"/>
</dbReference>
<sequence length="280" mass="31884">MSELLVARPLVIAHRGGAQLRLENTLPAFQNAFELGADGIELDVHLSQDGQVIVYHDYILNPHYTIDQEGRPVQGEIPLRDLTLAEIKSYALGKVDPQSQYGKDHPYLVHFQPSKIPTLDEVLDILPASKMVLIEIKSRPEDEHQPLVDAVVNKIQERQLLDRALVISFNWKALDYLNAKYPNFSRCYLSENRDDALTHPKAIPPLLEAISKRAPTFWGPDHYDILHVERAVLKNKNLKVIPWTVNDIDVMETLVNLEVHGITTDRPDLLIAHLEKREIN</sequence>
<accession>A0ABZ2CAG6</accession>
<dbReference type="SUPFAM" id="SSF51695">
    <property type="entry name" value="PLC-like phosphodiesterases"/>
    <property type="match status" value="1"/>
</dbReference>
<dbReference type="InterPro" id="IPR017946">
    <property type="entry name" value="PLC-like_Pdiesterase_TIM-brl"/>
</dbReference>
<evidence type="ECO:0000313" key="3">
    <source>
        <dbReference type="Proteomes" id="UP001330434"/>
    </source>
</evidence>
<dbReference type="Proteomes" id="UP001330434">
    <property type="component" value="Chromosome"/>
</dbReference>
<proteinExistence type="predicted"/>
<protein>
    <submittedName>
        <fullName evidence="2">Glycerophosphoryl diester phosphodiesterase</fullName>
    </submittedName>
</protein>
<dbReference type="EMBL" id="CP133270">
    <property type="protein sequence ID" value="WVX67484.1"/>
    <property type="molecule type" value="Genomic_DNA"/>
</dbReference>
<dbReference type="PANTHER" id="PTHR46211">
    <property type="entry name" value="GLYCEROPHOSPHORYL DIESTER PHOSPHODIESTERASE"/>
    <property type="match status" value="1"/>
</dbReference>
<organism evidence="2 3">
    <name type="scientific">Candidatus Bealeia paramacronuclearis</name>
    <dbReference type="NCBI Taxonomy" id="1921001"/>
    <lineage>
        <taxon>Bacteria</taxon>
        <taxon>Pseudomonadati</taxon>
        <taxon>Pseudomonadota</taxon>
        <taxon>Alphaproteobacteria</taxon>
        <taxon>Holosporales</taxon>
        <taxon>Holosporaceae</taxon>
        <taxon>Candidatus Bealeia</taxon>
    </lineage>
</organism>
<reference evidence="2 3" key="1">
    <citation type="journal article" date="2024" name="Environ. Microbiol.">
        <title>Novel evolutionary insights on the interactions of the Holosporales (Alphaproteobacteria) with eukaryotic hosts from comparative genomics.</title>
        <authorList>
            <person name="Giovannini M."/>
            <person name="Petroni G."/>
            <person name="Castelli M."/>
        </authorList>
    </citation>
    <scope>NUCLEOTIDE SEQUENCE [LARGE SCALE GENOMIC DNA]</scope>
    <source>
        <strain evidence="2 3">US_Bl 15I1</strain>
    </source>
</reference>
<keyword evidence="3" id="KW-1185">Reference proteome</keyword>
<name>A0ABZ2CAG6_9PROT</name>